<comment type="similarity">
    <text evidence="1">Belongs to the bacterial solute-binding protein ModA family.</text>
</comment>
<dbReference type="AlphaFoldDB" id="A0A3N1NHH1"/>
<dbReference type="Gene3D" id="3.40.190.10">
    <property type="entry name" value="Periplasmic binding protein-like II"/>
    <property type="match status" value="2"/>
</dbReference>
<evidence type="ECO:0000256" key="5">
    <source>
        <dbReference type="ARBA" id="ARBA00062515"/>
    </source>
</evidence>
<dbReference type="PIRSF" id="PIRSF004846">
    <property type="entry name" value="ModA"/>
    <property type="match status" value="1"/>
</dbReference>
<feature type="signal peptide" evidence="7">
    <location>
        <begin position="1"/>
        <end position="22"/>
    </location>
</feature>
<evidence type="ECO:0000256" key="1">
    <source>
        <dbReference type="ARBA" id="ARBA00009175"/>
    </source>
</evidence>
<dbReference type="SUPFAM" id="SSF53850">
    <property type="entry name" value="Periplasmic binding protein-like II"/>
    <property type="match status" value="1"/>
</dbReference>
<dbReference type="InterPro" id="IPR005950">
    <property type="entry name" value="ModA"/>
</dbReference>
<evidence type="ECO:0000256" key="6">
    <source>
        <dbReference type="PIRSR" id="PIRSR004846-1"/>
    </source>
</evidence>
<evidence type="ECO:0000256" key="4">
    <source>
        <dbReference type="ARBA" id="ARBA00022729"/>
    </source>
</evidence>
<evidence type="ECO:0000256" key="3">
    <source>
        <dbReference type="ARBA" id="ARBA00022723"/>
    </source>
</evidence>
<protein>
    <submittedName>
        <fullName evidence="8">Molybdate transport system substrate-binding protein</fullName>
    </submittedName>
</protein>
<dbReference type="OrthoDB" id="9785015at2"/>
<dbReference type="FunFam" id="3.40.190.10:FF:000035">
    <property type="entry name" value="Molybdate ABC transporter substrate-binding protein"/>
    <property type="match status" value="1"/>
</dbReference>
<dbReference type="GO" id="GO:0030973">
    <property type="term" value="F:molybdate ion binding"/>
    <property type="evidence" value="ECO:0007669"/>
    <property type="project" value="InterPro"/>
</dbReference>
<dbReference type="InterPro" id="IPR050682">
    <property type="entry name" value="ModA/WtpA"/>
</dbReference>
<evidence type="ECO:0000256" key="2">
    <source>
        <dbReference type="ARBA" id="ARBA00022505"/>
    </source>
</evidence>
<proteinExistence type="inferred from homology"/>
<dbReference type="GO" id="GO:0046872">
    <property type="term" value="F:metal ion binding"/>
    <property type="evidence" value="ECO:0007669"/>
    <property type="project" value="UniProtKB-KW"/>
</dbReference>
<comment type="subunit">
    <text evidence="5">The complex is composed of two ATP-binding proteins (ModC), two transmembrane proteins (ModB) and a solute-binding protein (ModA).</text>
</comment>
<name>A0A3N1NHH1_9GAMM</name>
<evidence type="ECO:0000256" key="7">
    <source>
        <dbReference type="SAM" id="SignalP"/>
    </source>
</evidence>
<accession>A0A3N1NHH1</accession>
<gene>
    <name evidence="8" type="ORF">EDC38_3126</name>
</gene>
<keyword evidence="2 6" id="KW-0500">Molybdenum</keyword>
<dbReference type="GO" id="GO:0015689">
    <property type="term" value="P:molybdate ion transport"/>
    <property type="evidence" value="ECO:0007669"/>
    <property type="project" value="InterPro"/>
</dbReference>
<evidence type="ECO:0000313" key="9">
    <source>
        <dbReference type="Proteomes" id="UP000273643"/>
    </source>
</evidence>
<dbReference type="PANTHER" id="PTHR30632:SF14">
    <property type="entry name" value="TUNGSTATE_MOLYBDATE_CHROMATE-BINDING PROTEIN MODA"/>
    <property type="match status" value="1"/>
</dbReference>
<keyword evidence="3 6" id="KW-0479">Metal-binding</keyword>
<organism evidence="8 9">
    <name type="scientific">Marinimicrobium koreense</name>
    <dbReference type="NCBI Taxonomy" id="306545"/>
    <lineage>
        <taxon>Bacteria</taxon>
        <taxon>Pseudomonadati</taxon>
        <taxon>Pseudomonadota</taxon>
        <taxon>Gammaproteobacteria</taxon>
        <taxon>Cellvibrionales</taxon>
        <taxon>Cellvibrionaceae</taxon>
        <taxon>Marinimicrobium</taxon>
    </lineage>
</organism>
<feature type="binding site" evidence="6">
    <location>
        <position position="169"/>
    </location>
    <ligand>
        <name>molybdate</name>
        <dbReference type="ChEBI" id="CHEBI:36264"/>
    </ligand>
</feature>
<dbReference type="CDD" id="cd13539">
    <property type="entry name" value="PBP2_AvModA"/>
    <property type="match status" value="1"/>
</dbReference>
<comment type="caution">
    <text evidence="8">The sequence shown here is derived from an EMBL/GenBank/DDBJ whole genome shotgun (WGS) entry which is preliminary data.</text>
</comment>
<dbReference type="Pfam" id="PF13531">
    <property type="entry name" value="SBP_bac_11"/>
    <property type="match status" value="1"/>
</dbReference>
<dbReference type="NCBIfam" id="TIGR01256">
    <property type="entry name" value="modA"/>
    <property type="match status" value="1"/>
</dbReference>
<dbReference type="PANTHER" id="PTHR30632">
    <property type="entry name" value="MOLYBDATE-BINDING PERIPLASMIC PROTEIN"/>
    <property type="match status" value="1"/>
</dbReference>
<dbReference type="Proteomes" id="UP000273643">
    <property type="component" value="Unassembled WGS sequence"/>
</dbReference>
<dbReference type="RefSeq" id="WP_123639461.1">
    <property type="nucleotide sequence ID" value="NZ_RJUK01000003.1"/>
</dbReference>
<reference evidence="8 9" key="1">
    <citation type="submission" date="2018-11" db="EMBL/GenBank/DDBJ databases">
        <title>Genomic Encyclopedia of Type Strains, Phase IV (KMG-IV): sequencing the most valuable type-strain genomes for metagenomic binning, comparative biology and taxonomic classification.</title>
        <authorList>
            <person name="Goeker M."/>
        </authorList>
    </citation>
    <scope>NUCLEOTIDE SEQUENCE [LARGE SCALE GENOMIC DNA]</scope>
    <source>
        <strain evidence="8 9">DSM 16974</strain>
    </source>
</reference>
<feature type="chain" id="PRO_5018175817" evidence="7">
    <location>
        <begin position="23"/>
        <end position="245"/>
    </location>
</feature>
<keyword evidence="4 7" id="KW-0732">Signal</keyword>
<sequence length="245" mass="26843">MPRPTHWFLSLIVALLTSPALAVEVLAGEVRVAVASNFAGVMEPLADAFTEHTGHQLRLSYGSTGKHYAQIRQGAPFDVFLAADETRPRRLEAEGVGVPGTRFTYAMGVLVLWSPTGEIADPVQSLKQARRIALANPRLAPYGRAAQETLQAMGLWESVGAEAVRGENIAQAYQFVATGNVGLGFIALSQWQTRPQGDYWLVPETHYQPIVQQAILLRDTPSARAFLRFLQSDTARTLIRDGGYR</sequence>
<dbReference type="GO" id="GO:1901359">
    <property type="term" value="F:tungstate binding"/>
    <property type="evidence" value="ECO:0007669"/>
    <property type="project" value="UniProtKB-ARBA"/>
</dbReference>
<evidence type="ECO:0000313" key="8">
    <source>
        <dbReference type="EMBL" id="ROQ18152.1"/>
    </source>
</evidence>
<feature type="binding site" evidence="6">
    <location>
        <position position="64"/>
    </location>
    <ligand>
        <name>molybdate</name>
        <dbReference type="ChEBI" id="CHEBI:36264"/>
    </ligand>
</feature>
<dbReference type="EMBL" id="RJUK01000003">
    <property type="protein sequence ID" value="ROQ18152.1"/>
    <property type="molecule type" value="Genomic_DNA"/>
</dbReference>
<keyword evidence="9" id="KW-1185">Reference proteome</keyword>
<dbReference type="InterPro" id="IPR044084">
    <property type="entry name" value="AvModA-like_subst-bd"/>
</dbReference>